<evidence type="ECO:0000256" key="9">
    <source>
        <dbReference type="ARBA" id="ARBA00049014"/>
    </source>
</evidence>
<comment type="catalytic activity">
    <reaction evidence="9">
        <text>L-seryl-[protein] + ATP = O-phospho-L-seryl-[protein] + ADP + H(+)</text>
        <dbReference type="Rhea" id="RHEA:17989"/>
        <dbReference type="Rhea" id="RHEA-COMP:9863"/>
        <dbReference type="Rhea" id="RHEA-COMP:11604"/>
        <dbReference type="ChEBI" id="CHEBI:15378"/>
        <dbReference type="ChEBI" id="CHEBI:29999"/>
        <dbReference type="ChEBI" id="CHEBI:30616"/>
        <dbReference type="ChEBI" id="CHEBI:83421"/>
        <dbReference type="ChEBI" id="CHEBI:456216"/>
        <dbReference type="EC" id="2.7.12.2"/>
    </reaction>
</comment>
<dbReference type="PANTHER" id="PTHR48013">
    <property type="entry name" value="DUAL SPECIFICITY MITOGEN-ACTIVATED PROTEIN KINASE KINASE 5-RELATED"/>
    <property type="match status" value="1"/>
</dbReference>
<dbReference type="FunFam" id="3.30.200.20:FF:000341">
    <property type="entry name" value="MAP kinase kinase PBS2"/>
    <property type="match status" value="1"/>
</dbReference>
<feature type="binding site" evidence="10">
    <location>
        <position position="76"/>
    </location>
    <ligand>
        <name>ATP</name>
        <dbReference type="ChEBI" id="CHEBI:30616"/>
    </ligand>
</feature>
<evidence type="ECO:0000256" key="1">
    <source>
        <dbReference type="ARBA" id="ARBA00022527"/>
    </source>
</evidence>
<evidence type="ECO:0000256" key="3">
    <source>
        <dbReference type="ARBA" id="ARBA00022679"/>
    </source>
</evidence>
<dbReference type="PIRSF" id="PIRSF000654">
    <property type="entry name" value="Integrin-linked_kinase"/>
    <property type="match status" value="1"/>
</dbReference>
<dbReference type="Gene3D" id="1.10.510.10">
    <property type="entry name" value="Transferase(Phosphotransferase) domain 1"/>
    <property type="match status" value="1"/>
</dbReference>
<evidence type="ECO:0000256" key="10">
    <source>
        <dbReference type="PROSITE-ProRule" id="PRU10141"/>
    </source>
</evidence>
<keyword evidence="5 12" id="KW-0418">Kinase</keyword>
<dbReference type="Gene3D" id="3.30.200.20">
    <property type="entry name" value="Phosphorylase Kinase, domain 1"/>
    <property type="match status" value="1"/>
</dbReference>
<evidence type="ECO:0000256" key="5">
    <source>
        <dbReference type="ARBA" id="ARBA00022777"/>
    </source>
</evidence>
<evidence type="ECO:0000313" key="12">
    <source>
        <dbReference type="EMBL" id="ODQ63846.1"/>
    </source>
</evidence>
<gene>
    <name evidence="12" type="ORF">NADFUDRAFT_13871</name>
</gene>
<comment type="similarity">
    <text evidence="7">Belongs to the protein kinase superfamily. STE Ser/Thr protein kinase family. MAP kinase kinase subfamily.</text>
</comment>
<keyword evidence="1" id="KW-0723">Serine/threonine-protein kinase</keyword>
<organism evidence="12 13">
    <name type="scientific">Nadsonia fulvescens var. elongata DSM 6958</name>
    <dbReference type="NCBI Taxonomy" id="857566"/>
    <lineage>
        <taxon>Eukaryota</taxon>
        <taxon>Fungi</taxon>
        <taxon>Dikarya</taxon>
        <taxon>Ascomycota</taxon>
        <taxon>Saccharomycotina</taxon>
        <taxon>Dipodascomycetes</taxon>
        <taxon>Dipodascales</taxon>
        <taxon>Dipodascales incertae sedis</taxon>
        <taxon>Nadsonia</taxon>
    </lineage>
</organism>
<dbReference type="PANTHER" id="PTHR48013:SF25">
    <property type="entry name" value="MAP KINASE KINASE PBS2"/>
    <property type="match status" value="1"/>
</dbReference>
<keyword evidence="2" id="KW-0597">Phosphoprotein</keyword>
<feature type="non-terminal residue" evidence="12">
    <location>
        <position position="337"/>
    </location>
</feature>
<keyword evidence="4 10" id="KW-0547">Nucleotide-binding</keyword>
<dbReference type="AlphaFoldDB" id="A0A1E3PEJ3"/>
<dbReference type="GO" id="GO:0005524">
    <property type="term" value="F:ATP binding"/>
    <property type="evidence" value="ECO:0007669"/>
    <property type="project" value="UniProtKB-UniRule"/>
</dbReference>
<evidence type="ECO:0000256" key="6">
    <source>
        <dbReference type="ARBA" id="ARBA00022840"/>
    </source>
</evidence>
<sequence>NHGAFTEYAKYVNLDTGTLNFDGQATINAYGIEFSSGMAFRISMADLERLEPIGRGNYGTVIRVRHKPTKIIMAMKEIRLELDKAKLQQIIMELDTLNRCAKSEYIVEFYGAFFEEGTVYVCMEYMDGGSLDKIYGSPGEGVDEPYLAIIANSVVMALKELKENHNVIHRDVKPTNILASTNGKIKLCDFGVSGNLVASVAKTNIGCQSYMAPERIRFANSNQNINNHNNNSITYSSQSDIWSLGVTILEIAGGKYPYAEMFDNIFSQLNAIIEGITPSLPAEKFSPEAIDFVKRCLNKNPALRPNYSQLLNHPWLRNRNLENVDMAAFIQQRIAQR</sequence>
<dbReference type="GO" id="GO:0004708">
    <property type="term" value="F:MAP kinase kinase activity"/>
    <property type="evidence" value="ECO:0007669"/>
    <property type="project" value="UniProtKB-EC"/>
</dbReference>
<dbReference type="Proteomes" id="UP000095009">
    <property type="component" value="Unassembled WGS sequence"/>
</dbReference>
<dbReference type="GO" id="GO:0032991">
    <property type="term" value="C:protein-containing complex"/>
    <property type="evidence" value="ECO:0007669"/>
    <property type="project" value="UniProtKB-ARBA"/>
</dbReference>
<dbReference type="SMART" id="SM00220">
    <property type="entry name" value="S_TKc"/>
    <property type="match status" value="1"/>
</dbReference>
<dbReference type="GO" id="GO:0004674">
    <property type="term" value="F:protein serine/threonine kinase activity"/>
    <property type="evidence" value="ECO:0007669"/>
    <property type="project" value="UniProtKB-KW"/>
</dbReference>
<dbReference type="GO" id="GO:0005737">
    <property type="term" value="C:cytoplasm"/>
    <property type="evidence" value="ECO:0007669"/>
    <property type="project" value="UniProtKB-ARBA"/>
</dbReference>
<dbReference type="InterPro" id="IPR011009">
    <property type="entry name" value="Kinase-like_dom_sf"/>
</dbReference>
<protein>
    <recommendedName>
        <fullName evidence="8">mitogen-activated protein kinase kinase</fullName>
        <ecNumber evidence="8">2.7.12.2</ecNumber>
    </recommendedName>
</protein>
<dbReference type="GO" id="GO:0071474">
    <property type="term" value="P:cellular hyperosmotic response"/>
    <property type="evidence" value="ECO:0007669"/>
    <property type="project" value="TreeGrafter"/>
</dbReference>
<dbReference type="OrthoDB" id="10252354at2759"/>
<evidence type="ECO:0000259" key="11">
    <source>
        <dbReference type="PROSITE" id="PS50011"/>
    </source>
</evidence>
<evidence type="ECO:0000256" key="7">
    <source>
        <dbReference type="ARBA" id="ARBA00038035"/>
    </source>
</evidence>
<dbReference type="EC" id="2.7.12.2" evidence="8"/>
<name>A0A1E3PEJ3_9ASCO</name>
<dbReference type="Pfam" id="PF00069">
    <property type="entry name" value="Pkinase"/>
    <property type="match status" value="1"/>
</dbReference>
<evidence type="ECO:0000256" key="4">
    <source>
        <dbReference type="ARBA" id="ARBA00022741"/>
    </source>
</evidence>
<keyword evidence="13" id="KW-1185">Reference proteome</keyword>
<dbReference type="PROSITE" id="PS00107">
    <property type="entry name" value="PROTEIN_KINASE_ATP"/>
    <property type="match status" value="1"/>
</dbReference>
<feature type="domain" description="Protein kinase" evidence="11">
    <location>
        <begin position="47"/>
        <end position="316"/>
    </location>
</feature>
<keyword evidence="3" id="KW-0808">Transferase</keyword>
<evidence type="ECO:0000256" key="2">
    <source>
        <dbReference type="ARBA" id="ARBA00022553"/>
    </source>
</evidence>
<evidence type="ECO:0000256" key="8">
    <source>
        <dbReference type="ARBA" id="ARBA00038999"/>
    </source>
</evidence>
<dbReference type="STRING" id="857566.A0A1E3PEJ3"/>
<keyword evidence="6 10" id="KW-0067">ATP-binding</keyword>
<feature type="non-terminal residue" evidence="12">
    <location>
        <position position="1"/>
    </location>
</feature>
<dbReference type="InterPro" id="IPR000719">
    <property type="entry name" value="Prot_kinase_dom"/>
</dbReference>
<dbReference type="InterPro" id="IPR017441">
    <property type="entry name" value="Protein_kinase_ATP_BS"/>
</dbReference>
<dbReference type="PROSITE" id="PS50011">
    <property type="entry name" value="PROTEIN_KINASE_DOM"/>
    <property type="match status" value="1"/>
</dbReference>
<reference evidence="12 13" key="1">
    <citation type="journal article" date="2016" name="Proc. Natl. Acad. Sci. U.S.A.">
        <title>Comparative genomics of biotechnologically important yeasts.</title>
        <authorList>
            <person name="Riley R."/>
            <person name="Haridas S."/>
            <person name="Wolfe K.H."/>
            <person name="Lopes M.R."/>
            <person name="Hittinger C.T."/>
            <person name="Goeker M."/>
            <person name="Salamov A.A."/>
            <person name="Wisecaver J.H."/>
            <person name="Long T.M."/>
            <person name="Calvey C.H."/>
            <person name="Aerts A.L."/>
            <person name="Barry K.W."/>
            <person name="Choi C."/>
            <person name="Clum A."/>
            <person name="Coughlan A.Y."/>
            <person name="Deshpande S."/>
            <person name="Douglass A.P."/>
            <person name="Hanson S.J."/>
            <person name="Klenk H.-P."/>
            <person name="LaButti K.M."/>
            <person name="Lapidus A."/>
            <person name="Lindquist E.A."/>
            <person name="Lipzen A.M."/>
            <person name="Meier-Kolthoff J.P."/>
            <person name="Ohm R.A."/>
            <person name="Otillar R.P."/>
            <person name="Pangilinan J.L."/>
            <person name="Peng Y."/>
            <person name="Rokas A."/>
            <person name="Rosa C.A."/>
            <person name="Scheuner C."/>
            <person name="Sibirny A.A."/>
            <person name="Slot J.C."/>
            <person name="Stielow J.B."/>
            <person name="Sun H."/>
            <person name="Kurtzman C.P."/>
            <person name="Blackwell M."/>
            <person name="Grigoriev I.V."/>
            <person name="Jeffries T.W."/>
        </authorList>
    </citation>
    <scope>NUCLEOTIDE SEQUENCE [LARGE SCALE GENOMIC DNA]</scope>
    <source>
        <strain evidence="12 13">DSM 6958</strain>
    </source>
</reference>
<evidence type="ECO:0000313" key="13">
    <source>
        <dbReference type="Proteomes" id="UP000095009"/>
    </source>
</evidence>
<accession>A0A1E3PEJ3</accession>
<dbReference type="GO" id="GO:0038066">
    <property type="term" value="P:p38MAPK cascade"/>
    <property type="evidence" value="ECO:0007669"/>
    <property type="project" value="UniProtKB-ARBA"/>
</dbReference>
<proteinExistence type="inferred from homology"/>
<dbReference type="EMBL" id="KV454413">
    <property type="protein sequence ID" value="ODQ63846.1"/>
    <property type="molecule type" value="Genomic_DNA"/>
</dbReference>
<dbReference type="SUPFAM" id="SSF56112">
    <property type="entry name" value="Protein kinase-like (PK-like)"/>
    <property type="match status" value="1"/>
</dbReference>